<dbReference type="EMBL" id="CP090164">
    <property type="protein sequence ID" value="UJO13978.1"/>
    <property type="molecule type" value="Genomic_DNA"/>
</dbReference>
<dbReference type="OrthoDB" id="2126185at2759"/>
<dbReference type="KEGG" id="ffu:CLAFUR5_03473"/>
<evidence type="ECO:0000256" key="1">
    <source>
        <dbReference type="SAM" id="MobiDB-lite"/>
    </source>
</evidence>
<feature type="region of interest" description="Disordered" evidence="1">
    <location>
        <begin position="561"/>
        <end position="669"/>
    </location>
</feature>
<feature type="transmembrane region" description="Helical" evidence="2">
    <location>
        <begin position="295"/>
        <end position="315"/>
    </location>
</feature>
<protein>
    <submittedName>
        <fullName evidence="4">Uncharacterized protein</fullName>
    </submittedName>
</protein>
<evidence type="ECO:0000313" key="5">
    <source>
        <dbReference type="Proteomes" id="UP000756132"/>
    </source>
</evidence>
<feature type="transmembrane region" description="Helical" evidence="2">
    <location>
        <begin position="441"/>
        <end position="462"/>
    </location>
</feature>
<feature type="transmembrane region" description="Helical" evidence="2">
    <location>
        <begin position="327"/>
        <end position="349"/>
    </location>
</feature>
<keyword evidence="2" id="KW-0472">Membrane</keyword>
<feature type="transmembrane region" description="Helical" evidence="2">
    <location>
        <begin position="112"/>
        <end position="130"/>
    </location>
</feature>
<feature type="transmembrane region" description="Helical" evidence="2">
    <location>
        <begin position="370"/>
        <end position="390"/>
    </location>
</feature>
<feature type="transmembrane region" description="Helical" evidence="2">
    <location>
        <begin position="58"/>
        <end position="76"/>
    </location>
</feature>
<evidence type="ECO:0000256" key="3">
    <source>
        <dbReference type="SAM" id="SignalP"/>
    </source>
</evidence>
<dbReference type="GeneID" id="71983351"/>
<accession>A0A9Q8P5G7</accession>
<evidence type="ECO:0000313" key="4">
    <source>
        <dbReference type="EMBL" id="UJO13978.1"/>
    </source>
</evidence>
<dbReference type="AlphaFoldDB" id="A0A9Q8P5G7"/>
<keyword evidence="3" id="KW-0732">Signal</keyword>
<feature type="compositionally biased region" description="Low complexity" evidence="1">
    <location>
        <begin position="610"/>
        <end position="619"/>
    </location>
</feature>
<dbReference type="RefSeq" id="XP_047758344.1">
    <property type="nucleotide sequence ID" value="XM_047902621.1"/>
</dbReference>
<feature type="compositionally biased region" description="Gly residues" evidence="1">
    <location>
        <begin position="644"/>
        <end position="655"/>
    </location>
</feature>
<gene>
    <name evidence="4" type="ORF">CLAFUR5_03473</name>
</gene>
<feature type="transmembrane region" description="Helical" evidence="2">
    <location>
        <begin position="252"/>
        <end position="274"/>
    </location>
</feature>
<dbReference type="SUPFAM" id="SSF58113">
    <property type="entry name" value="Apolipoprotein A-I"/>
    <property type="match status" value="1"/>
</dbReference>
<dbReference type="Proteomes" id="UP000756132">
    <property type="component" value="Chromosome 2"/>
</dbReference>
<keyword evidence="5" id="KW-1185">Reference proteome</keyword>
<name>A0A9Q8P5G7_PASFU</name>
<organism evidence="4 5">
    <name type="scientific">Passalora fulva</name>
    <name type="common">Tomato leaf mold</name>
    <name type="synonym">Cladosporium fulvum</name>
    <dbReference type="NCBI Taxonomy" id="5499"/>
    <lineage>
        <taxon>Eukaryota</taxon>
        <taxon>Fungi</taxon>
        <taxon>Dikarya</taxon>
        <taxon>Ascomycota</taxon>
        <taxon>Pezizomycotina</taxon>
        <taxon>Dothideomycetes</taxon>
        <taxon>Dothideomycetidae</taxon>
        <taxon>Mycosphaerellales</taxon>
        <taxon>Mycosphaerellaceae</taxon>
        <taxon>Fulvia</taxon>
    </lineage>
</organism>
<reference evidence="4" key="1">
    <citation type="submission" date="2021-12" db="EMBL/GenBank/DDBJ databases">
        <authorList>
            <person name="Zaccaron A."/>
            <person name="Stergiopoulos I."/>
        </authorList>
    </citation>
    <scope>NUCLEOTIDE SEQUENCE</scope>
    <source>
        <strain evidence="4">Race5_Kim</strain>
    </source>
</reference>
<feature type="transmembrane region" description="Helical" evidence="2">
    <location>
        <begin position="224"/>
        <end position="240"/>
    </location>
</feature>
<feature type="signal peptide" evidence="3">
    <location>
        <begin position="1"/>
        <end position="15"/>
    </location>
</feature>
<keyword evidence="2" id="KW-0812">Transmembrane</keyword>
<reference evidence="4" key="2">
    <citation type="journal article" date="2022" name="Microb. Genom.">
        <title>A chromosome-scale genome assembly of the tomato pathogen Cladosporium fulvum reveals a compartmentalized genome architecture and the presence of a dispensable chromosome.</title>
        <authorList>
            <person name="Zaccaron A.Z."/>
            <person name="Chen L.H."/>
            <person name="Samaras A."/>
            <person name="Stergiopoulos I."/>
        </authorList>
    </citation>
    <scope>NUCLEOTIDE SEQUENCE</scope>
    <source>
        <strain evidence="4">Race5_Kim</strain>
    </source>
</reference>
<sequence length="712" mass="79290">MLIMGIINIAQTITALVWVTGKSITVSIADCLVAATTATIEVLKDDPIFQTGHPRLDGILACTLYLALFIACYIVLCELLQAWTDELGDELQDLAIPDWQALNEGHVRRQRLAKFFLTLAALILIFVHTLRFKHRSIKLSSFKLTQEWQEAQNALKGTKNFGDYLPGRVDVKAKVYKYAYGKLPDWLVERFQWLPHDWSRNASVWSYFRLLIDESRRNWWTRQWIMGWGAWSVFVVIETVNRDYHCFVPLSYIFLGYCSSLASMQSVFFAQILLRPRQTEDYNGKKVDFWIPRPVWVLGIGAIEAFCLGVLPTLLQWMSEASSEAASIWNFIFGLVQAVLILAPFVIAISDEIGDDYTSAETARKTLSKAWCVLSVLSAASHIWTSVLAFREANPAGWFGRHSRWGGQLGWFIPWRNEYYRSKDVGSAGWSIFEELGDHPWINAVGWDVVFSVLGLCIWSVISSANVRDMLQCTFMPWLDDIEDVVEDVVENAMERVHQMTEEVVSKAGSAAQGVQEIFDDVVDQAQLFVEPALEQASRTAEDVRDKTAPMLDSAKKRLQEAWSQKPELPKLPGAPKLLSKRSSRALPGTDESDEDAQVDRHTSKKTRARATAQPTTRALRSRKAAGSRSASRPAQTKPRRGRSGGLGGASGLSGGNDSAGRRGRHQSLSSTASEVMAAAINAEAAGVTWVLWVVGGLGMASAGVYGADQIS</sequence>
<keyword evidence="2" id="KW-1133">Transmembrane helix</keyword>
<evidence type="ECO:0000256" key="2">
    <source>
        <dbReference type="SAM" id="Phobius"/>
    </source>
</evidence>
<feature type="chain" id="PRO_5040358995" evidence="3">
    <location>
        <begin position="16"/>
        <end position="712"/>
    </location>
</feature>
<proteinExistence type="predicted"/>